<reference evidence="2 3" key="1">
    <citation type="submission" date="2019-08" db="EMBL/GenBank/DDBJ databases">
        <title>Lewinella sp. strain SSH13 Genome sequencing and assembly.</title>
        <authorList>
            <person name="Kim I."/>
        </authorList>
    </citation>
    <scope>NUCLEOTIDE SEQUENCE [LARGE SCALE GENOMIC DNA]</scope>
    <source>
        <strain evidence="2 3">SSH13</strain>
    </source>
</reference>
<dbReference type="InterPro" id="IPR017880">
    <property type="entry name" value="KilA_N"/>
</dbReference>
<sequence>MAKEDEDLIVEGRKIKFDNGYMSLTDIASLKGTPSPLIQDWLRLSATLAFVQEWEMATNPGFDVEQFAQIRAQTGAGSFRISANQLNQSGCIGIYSKRGRSGGTYAAVEWAIHFTNWLDPKFYLGTLRGYLKLLNSVHGKHMIEKRMTRELASETLRLPTGKALSSLPASADPLFERRFASIEADMINLAMWGMTAMTWRAKFPQKNARKNMRDFATKEELKAVTALQVISQEMQENGYSAEERLVRLTVKADEYIKLFCSTPEKEAVLELAQHKRGWGRFTF</sequence>
<dbReference type="SMART" id="SM01252">
    <property type="entry name" value="KilA-N"/>
    <property type="match status" value="1"/>
</dbReference>
<organism evidence="2 3">
    <name type="scientific">Neolewinella aurantiaca</name>
    <dbReference type="NCBI Taxonomy" id="2602767"/>
    <lineage>
        <taxon>Bacteria</taxon>
        <taxon>Pseudomonadati</taxon>
        <taxon>Bacteroidota</taxon>
        <taxon>Saprospiria</taxon>
        <taxon>Saprospirales</taxon>
        <taxon>Lewinellaceae</taxon>
        <taxon>Neolewinella</taxon>
    </lineage>
</organism>
<dbReference type="OrthoDB" id="9810290at2"/>
<feature type="domain" description="KilA-N" evidence="1">
    <location>
        <begin position="1"/>
        <end position="133"/>
    </location>
</feature>
<evidence type="ECO:0000259" key="1">
    <source>
        <dbReference type="PROSITE" id="PS51301"/>
    </source>
</evidence>
<proteinExistence type="predicted"/>
<evidence type="ECO:0000313" key="2">
    <source>
        <dbReference type="EMBL" id="TXF89341.1"/>
    </source>
</evidence>
<evidence type="ECO:0000313" key="3">
    <source>
        <dbReference type="Proteomes" id="UP000321907"/>
    </source>
</evidence>
<comment type="caution">
    <text evidence="2">The sequence shown here is derived from an EMBL/GenBank/DDBJ whole genome shotgun (WGS) entry which is preliminary data.</text>
</comment>
<gene>
    <name evidence="2" type="ORF">FUA23_11390</name>
</gene>
<dbReference type="AlphaFoldDB" id="A0A5C7FHR0"/>
<name>A0A5C7FHR0_9BACT</name>
<dbReference type="Pfam" id="PF04383">
    <property type="entry name" value="KilA-N"/>
    <property type="match status" value="1"/>
</dbReference>
<dbReference type="RefSeq" id="WP_147930867.1">
    <property type="nucleotide sequence ID" value="NZ_VOXD01000015.1"/>
</dbReference>
<dbReference type="EMBL" id="VOXD01000015">
    <property type="protein sequence ID" value="TXF89341.1"/>
    <property type="molecule type" value="Genomic_DNA"/>
</dbReference>
<protein>
    <submittedName>
        <fullName evidence="2">KilA-N domain-containing protein</fullName>
    </submittedName>
</protein>
<dbReference type="PROSITE" id="PS51301">
    <property type="entry name" value="KILA_N"/>
    <property type="match status" value="1"/>
</dbReference>
<accession>A0A5C7FHR0</accession>
<dbReference type="Proteomes" id="UP000321907">
    <property type="component" value="Unassembled WGS sequence"/>
</dbReference>
<dbReference type="InterPro" id="IPR018004">
    <property type="entry name" value="KilA/APSES_HTH"/>
</dbReference>
<keyword evidence="3" id="KW-1185">Reference proteome</keyword>